<proteinExistence type="predicted"/>
<evidence type="ECO:0000259" key="1">
    <source>
        <dbReference type="Pfam" id="PF13649"/>
    </source>
</evidence>
<dbReference type="Gene3D" id="3.40.50.150">
    <property type="entry name" value="Vaccinia Virus protein VP39"/>
    <property type="match status" value="1"/>
</dbReference>
<dbReference type="SUPFAM" id="SSF53335">
    <property type="entry name" value="S-adenosyl-L-methionine-dependent methyltransferases"/>
    <property type="match status" value="1"/>
</dbReference>
<name>A0A7S2FBD2_9STRA</name>
<dbReference type="AlphaFoldDB" id="A0A7S2FBD2"/>
<reference evidence="2" key="1">
    <citation type="submission" date="2021-01" db="EMBL/GenBank/DDBJ databases">
        <authorList>
            <person name="Corre E."/>
            <person name="Pelletier E."/>
            <person name="Niang G."/>
            <person name="Scheremetjew M."/>
            <person name="Finn R."/>
            <person name="Kale V."/>
            <person name="Holt S."/>
            <person name="Cochrane G."/>
            <person name="Meng A."/>
            <person name="Brown T."/>
            <person name="Cohen L."/>
        </authorList>
    </citation>
    <scope>NUCLEOTIDE SEQUENCE</scope>
    <source>
        <strain evidence="2">CCMP1381</strain>
    </source>
</reference>
<feature type="domain" description="Methyltransferase" evidence="1">
    <location>
        <begin position="20"/>
        <end position="74"/>
    </location>
</feature>
<dbReference type="InterPro" id="IPR041698">
    <property type="entry name" value="Methyltransf_25"/>
</dbReference>
<dbReference type="InterPro" id="IPR029063">
    <property type="entry name" value="SAM-dependent_MTases_sf"/>
</dbReference>
<protein>
    <recommendedName>
        <fullName evidence="1">Methyltransferase domain-containing protein</fullName>
    </recommendedName>
</protein>
<dbReference type="GO" id="GO:0008757">
    <property type="term" value="F:S-adenosylmethionine-dependent methyltransferase activity"/>
    <property type="evidence" value="ECO:0007669"/>
    <property type="project" value="InterPro"/>
</dbReference>
<dbReference type="EMBL" id="HBGS01010216">
    <property type="protein sequence ID" value="CAD9385745.1"/>
    <property type="molecule type" value="Transcribed_RNA"/>
</dbReference>
<dbReference type="Pfam" id="PF13649">
    <property type="entry name" value="Methyltransf_25"/>
    <property type="match status" value="1"/>
</dbReference>
<gene>
    <name evidence="2" type="ORF">DSPE1174_LOCUS5387</name>
</gene>
<sequence>MFLQRRGADVTRKHWVEEVAEDPRIEFLHRDISDTKLPSDSVAVAVLDLVVHELPPHATRAVIQEAFRILVPGGELWVNEMDFNTRGFSDLRANPLLFSLIRATEPFLDEYAEYESGGEMFSDLLSAGFASVRVGAATGRHFALVAVKPPDPATNEEEHGVVLTAVGLDDRRFDENGNHLKEDTHLKTWEVKKQ</sequence>
<evidence type="ECO:0000313" key="2">
    <source>
        <dbReference type="EMBL" id="CAD9385745.1"/>
    </source>
</evidence>
<accession>A0A7S2FBD2</accession>
<organism evidence="2">
    <name type="scientific">Octactis speculum</name>
    <dbReference type="NCBI Taxonomy" id="3111310"/>
    <lineage>
        <taxon>Eukaryota</taxon>
        <taxon>Sar</taxon>
        <taxon>Stramenopiles</taxon>
        <taxon>Ochrophyta</taxon>
        <taxon>Dictyochophyceae</taxon>
        <taxon>Dictyochales</taxon>
        <taxon>Dictyochaceae</taxon>
        <taxon>Octactis</taxon>
    </lineage>
</organism>